<name>A0A8D2CG96_PIG</name>
<feature type="domain" description="Protein FAM184A/B N-terminal" evidence="4">
    <location>
        <begin position="57"/>
        <end position="267"/>
    </location>
</feature>
<accession>A0A8D2CG96</accession>
<organism evidence="5 6">
    <name type="scientific">Sus scrofa</name>
    <name type="common">Pig</name>
    <dbReference type="NCBI Taxonomy" id="9823"/>
    <lineage>
        <taxon>Eukaryota</taxon>
        <taxon>Metazoa</taxon>
        <taxon>Chordata</taxon>
        <taxon>Craniata</taxon>
        <taxon>Vertebrata</taxon>
        <taxon>Euteleostomi</taxon>
        <taxon>Mammalia</taxon>
        <taxon>Eutheria</taxon>
        <taxon>Laurasiatheria</taxon>
        <taxon>Artiodactyla</taxon>
        <taxon>Suina</taxon>
        <taxon>Suidae</taxon>
        <taxon>Sus</taxon>
    </lineage>
</organism>
<evidence type="ECO:0000256" key="3">
    <source>
        <dbReference type="SAM" id="MobiDB-lite"/>
    </source>
</evidence>
<gene>
    <name evidence="5" type="primary">FAM184A</name>
</gene>
<evidence type="ECO:0000259" key="4">
    <source>
        <dbReference type="Pfam" id="PF15665"/>
    </source>
</evidence>
<feature type="coiled-coil region" evidence="2">
    <location>
        <begin position="718"/>
        <end position="799"/>
    </location>
</feature>
<dbReference type="Proteomes" id="UP000694725">
    <property type="component" value="Unplaced"/>
</dbReference>
<feature type="coiled-coil region" evidence="2">
    <location>
        <begin position="223"/>
        <end position="257"/>
    </location>
</feature>
<sequence>MATPGMSWQQHYYGGSAAGAAKFPPSPAAAHQAGHSMDYSQDLHLKMSKKIAQLTKVIYALNTKNDEHESAIQALKDAHEEEIQQILAETREKILQYKSRVTEELDLKRKIQVLEASLEDHVKMKQAALAEFEAYKHRIEDMQLCAEAQHVQRIVTMSREVEEIRRKFEERLRSFGQLQVQFEKDKRLALEDLRTAHRREIQELLKSQQDHSASVNKGQEKAEELHRMEVEALNQTLEELRLERKKLIEDYEGKLHKAQSFYEHELDTLKRSQLFTAESLQASKEKEADLRKEFQGQEAILRKTIGKLKTELQMVQDEAGSLRDKCQKLQLALVTAENNVQVLQKQLDDAKEGEMALLSRHKEVESELAAARERLQQQASDLVLKASHIGMLQATQMTQEVTIKDLESEKSKANERLSQLEEERAFLQSKTQSLDEEQKQQILELEKKVNEAKKTQQEYYEMELKDLQNRLEGEMAQLNEAHSKTLEELAWKHHMAIEAVHSNVIRDKKKLQMELEEQYEKEKLNLEEDKNQLQQELENLKEEMEDKLNSANQEIGRLQDIVSKSEQGLGSAEGLIASLQDSQDRLQNELELTKGRLRETKDALLNVEGELEQERQQHEEILAAMKEEEKLRVDKMAHDLEIKWTENLRQECSKLREELRLQHEEDKKSAMSQLLQLKEREKNAAKDSWQKKVEDLLNQRHCLGEALHKSINNISLLKQNLEMQLSQSQTSLQQLQAQFTQERQRLTQELEELEEQHQQRHKSLKEAHVLAFQTMEEEKEKEQRALENHLQQKHSAELQSLKDAHRESMEGFRIEMEQELQTLRFELEDEGKAMLASLRSELNHQHAAAIDLLRHNHHQELAAAKMELERSIDISRRQSKEHMCRITDLQDEVRHREHHISDLDKEVQHLHENISALTKELEFKGKEILRIRSESNQQMRLEEMEEKYLMRESKPEDIQMIAELKAMLTERDQVIKKLIEDNKFYQLELINRETNFNKVFNSSPTVGVINPLTKQKKKNDKSPTNRFVSVPNLSALESGGVGNGHPNRLDPIPNSPVHDIEFNSSKPLPQPVPPKEPKTFLSPPQSEASPAASPDPQRQEWFARYFTF</sequence>
<evidence type="ECO:0000256" key="1">
    <source>
        <dbReference type="ARBA" id="ARBA00023054"/>
    </source>
</evidence>
<feature type="region of interest" description="Disordered" evidence="3">
    <location>
        <begin position="1007"/>
        <end position="1099"/>
    </location>
</feature>
<dbReference type="AlphaFoldDB" id="A0A8D2CG96"/>
<protein>
    <submittedName>
        <fullName evidence="5">Family with sequence similarity 184 member A</fullName>
    </submittedName>
</protein>
<feature type="coiled-coil region" evidence="2">
    <location>
        <begin position="305"/>
        <end position="681"/>
    </location>
</feature>
<evidence type="ECO:0000313" key="6">
    <source>
        <dbReference type="Proteomes" id="UP000694725"/>
    </source>
</evidence>
<dbReference type="PANTHER" id="PTHR18870:SF7">
    <property type="entry name" value="PROTEIN FAM184A"/>
    <property type="match status" value="1"/>
</dbReference>
<proteinExistence type="predicted"/>
<dbReference type="Ensembl" id="ENSSSCT00065096307.1">
    <property type="protein sequence ID" value="ENSSSCP00065042145.1"/>
    <property type="gene ID" value="ENSSSCG00065070098.1"/>
</dbReference>
<dbReference type="InterPro" id="IPR039478">
    <property type="entry name" value="FAM184A/B_N"/>
</dbReference>
<evidence type="ECO:0000313" key="5">
    <source>
        <dbReference type="Ensembl" id="ENSSSCP00065042145.1"/>
    </source>
</evidence>
<dbReference type="Pfam" id="PF15665">
    <property type="entry name" value="FAM184"/>
    <property type="match status" value="1"/>
</dbReference>
<evidence type="ECO:0000256" key="2">
    <source>
        <dbReference type="SAM" id="Coils"/>
    </source>
</evidence>
<dbReference type="PANTHER" id="PTHR18870">
    <property type="entry name" value="PROTEIN TAG-278-RELATED"/>
    <property type="match status" value="1"/>
</dbReference>
<reference evidence="5" key="1">
    <citation type="submission" date="2025-08" db="UniProtKB">
        <authorList>
            <consortium name="Ensembl"/>
        </authorList>
    </citation>
    <scope>IDENTIFICATION</scope>
</reference>
<feature type="compositionally biased region" description="Low complexity" evidence="3">
    <location>
        <begin position="1082"/>
        <end position="1094"/>
    </location>
</feature>
<keyword evidence="1 2" id="KW-0175">Coiled coil</keyword>